<sequence>MDAAPADFTDPAELADHREACDLCEACDPFRAFGACSTCHDDAEAIGPAELSPCCGSPVYFPGPVEDGPERFACFT</sequence>
<dbReference type="GeneID" id="54993722"/>
<reference evidence="2" key="1">
    <citation type="submission" date="2018-04" db="EMBL/GenBank/DDBJ databases">
        <authorList>
            <person name="Go L.Y."/>
            <person name="Mitchell J.A."/>
        </authorList>
    </citation>
    <scope>NUCLEOTIDE SEQUENCE [LARGE SCALE GENOMIC DNA]</scope>
</reference>
<dbReference type="KEGG" id="vg:54993722"/>
<evidence type="ECO:0000313" key="1">
    <source>
        <dbReference type="EMBL" id="AWY06673.1"/>
    </source>
</evidence>
<keyword evidence="2" id="KW-1185">Reference proteome</keyword>
<name>A0A2Z4QAP2_9CAUD</name>
<evidence type="ECO:0000313" key="2">
    <source>
        <dbReference type="Proteomes" id="UP000251243"/>
    </source>
</evidence>
<proteinExistence type="predicted"/>
<accession>A0A2Z4QAP2</accession>
<protein>
    <submittedName>
        <fullName evidence="1">Uncharacterized protein</fullName>
    </submittedName>
</protein>
<organism evidence="1 2">
    <name type="scientific">Microbacterium phage Zeta1847</name>
    <dbReference type="NCBI Taxonomy" id="2201444"/>
    <lineage>
        <taxon>Viruses</taxon>
        <taxon>Duplodnaviria</taxon>
        <taxon>Heunggongvirae</taxon>
        <taxon>Uroviricota</taxon>
        <taxon>Caudoviricetes</taxon>
        <taxon>Casidaviridae</taxon>
        <taxon>Zetavirus</taxon>
        <taxon>Zetavirus zeta1847</taxon>
    </lineage>
</organism>
<dbReference type="Proteomes" id="UP000251243">
    <property type="component" value="Segment"/>
</dbReference>
<gene>
    <name evidence="1" type="primary">39</name>
    <name evidence="1" type="ORF">SEA_ZETA1847_39</name>
</gene>
<dbReference type="EMBL" id="MH271320">
    <property type="protein sequence ID" value="AWY06673.1"/>
    <property type="molecule type" value="Genomic_DNA"/>
</dbReference>
<dbReference type="RefSeq" id="YP_009803162.1">
    <property type="nucleotide sequence ID" value="NC_047992.1"/>
</dbReference>